<dbReference type="EMBL" id="EQ962653">
    <property type="protein sequence ID" value="EED21862.1"/>
    <property type="molecule type" value="Genomic_DNA"/>
</dbReference>
<reference evidence="2" key="1">
    <citation type="journal article" date="2015" name="Genome Announc.">
        <title>Genome sequence of the AIDS-associated pathogen Penicillium marneffei (ATCC18224) and its near taxonomic relative Talaromyces stipitatus (ATCC10500).</title>
        <authorList>
            <person name="Nierman W.C."/>
            <person name="Fedorova-Abrams N.D."/>
            <person name="Andrianopoulos A."/>
        </authorList>
    </citation>
    <scope>NUCLEOTIDE SEQUENCE [LARGE SCALE GENOMIC DNA]</scope>
    <source>
        <strain evidence="2">ATCC 10500 / CBS 375.48 / QM 6759 / NRRL 1006</strain>
    </source>
</reference>
<dbReference type="HOGENOM" id="CLU_2321942_0_0_1"/>
<dbReference type="GeneID" id="8101592"/>
<evidence type="ECO:0000313" key="2">
    <source>
        <dbReference type="Proteomes" id="UP000001745"/>
    </source>
</evidence>
<dbReference type="Proteomes" id="UP000001745">
    <property type="component" value="Unassembled WGS sequence"/>
</dbReference>
<accession>B8M1G6</accession>
<sequence>MDAVMPLVKPYEMASTFAFPPWAIAAATAAIEVLDQKNWNIFSRKGLFSYPRPDGLRISLALNMPIDDLIEGAAILKEALDEYDQHEYVSGEDFTERFH</sequence>
<evidence type="ECO:0000313" key="1">
    <source>
        <dbReference type="EMBL" id="EED21862.1"/>
    </source>
</evidence>
<dbReference type="InterPro" id="IPR015424">
    <property type="entry name" value="PyrdxlP-dep_Trfase"/>
</dbReference>
<keyword evidence="2" id="KW-1185">Reference proteome</keyword>
<dbReference type="AlphaFoldDB" id="B8M1G6"/>
<organism evidence="1 2">
    <name type="scientific">Talaromyces stipitatus (strain ATCC 10500 / CBS 375.48 / QM 6759 / NRRL 1006)</name>
    <name type="common">Penicillium stipitatum</name>
    <dbReference type="NCBI Taxonomy" id="441959"/>
    <lineage>
        <taxon>Eukaryota</taxon>
        <taxon>Fungi</taxon>
        <taxon>Dikarya</taxon>
        <taxon>Ascomycota</taxon>
        <taxon>Pezizomycotina</taxon>
        <taxon>Eurotiomycetes</taxon>
        <taxon>Eurotiomycetidae</taxon>
        <taxon>Eurotiales</taxon>
        <taxon>Trichocomaceae</taxon>
        <taxon>Talaromyces</taxon>
        <taxon>Talaromyces sect. Talaromyces</taxon>
    </lineage>
</organism>
<dbReference type="VEuPathDB" id="FungiDB:TSTA_091020"/>
<name>B8M1G6_TALSN</name>
<dbReference type="RefSeq" id="XP_002478825.1">
    <property type="nucleotide sequence ID" value="XM_002478780.1"/>
</dbReference>
<proteinExistence type="predicted"/>
<protein>
    <submittedName>
        <fullName evidence="1">Uncharacterized protein</fullName>
    </submittedName>
</protein>
<dbReference type="STRING" id="441959.B8M1G6"/>
<dbReference type="SUPFAM" id="SSF53383">
    <property type="entry name" value="PLP-dependent transferases"/>
    <property type="match status" value="1"/>
</dbReference>
<dbReference type="InParanoid" id="B8M1G6"/>
<gene>
    <name evidence="1" type="ORF">TSTA_091020</name>
</gene>